<keyword evidence="2" id="KW-0812">Transmembrane</keyword>
<reference evidence="7" key="1">
    <citation type="submission" date="2021-07" db="EMBL/GenBank/DDBJ databases">
        <title>Aureisphaera sp. CAU 1614 isolated from sea sediment.</title>
        <authorList>
            <person name="Kim W."/>
        </authorList>
    </citation>
    <scope>NUCLEOTIDE SEQUENCE</scope>
    <source>
        <strain evidence="7">CAU 1614</strain>
    </source>
</reference>
<evidence type="ECO:0000256" key="5">
    <source>
        <dbReference type="SAM" id="MobiDB-lite"/>
    </source>
</evidence>
<keyword evidence="8" id="KW-1185">Reference proteome</keyword>
<dbReference type="Pfam" id="PF04357">
    <property type="entry name" value="TamB"/>
    <property type="match status" value="1"/>
</dbReference>
<evidence type="ECO:0000256" key="4">
    <source>
        <dbReference type="ARBA" id="ARBA00023136"/>
    </source>
</evidence>
<evidence type="ECO:0000313" key="7">
    <source>
        <dbReference type="EMBL" id="MBW2937893.1"/>
    </source>
</evidence>
<protein>
    <submittedName>
        <fullName evidence="7">Translocation/assembly module TamB</fullName>
    </submittedName>
</protein>
<gene>
    <name evidence="7" type="ORF">KXJ69_07215</name>
</gene>
<comment type="caution">
    <text evidence="7">The sequence shown here is derived from an EMBL/GenBank/DDBJ whole genome shotgun (WGS) entry which is preliminary data.</text>
</comment>
<keyword evidence="4" id="KW-0472">Membrane</keyword>
<comment type="subcellular location">
    <subcellularLocation>
        <location evidence="1">Membrane</location>
        <topology evidence="1">Single-pass membrane protein</topology>
    </subcellularLocation>
</comment>
<feature type="region of interest" description="Disordered" evidence="5">
    <location>
        <begin position="1439"/>
        <end position="1466"/>
    </location>
</feature>
<evidence type="ECO:0000259" key="6">
    <source>
        <dbReference type="Pfam" id="PF04357"/>
    </source>
</evidence>
<keyword evidence="3" id="KW-1133">Transmembrane helix</keyword>
<organism evidence="7 8">
    <name type="scientific">Halomarinibacterium sedimenti</name>
    <dbReference type="NCBI Taxonomy" id="2857106"/>
    <lineage>
        <taxon>Bacteria</taxon>
        <taxon>Pseudomonadati</taxon>
        <taxon>Bacteroidota</taxon>
        <taxon>Flavobacteriia</taxon>
        <taxon>Flavobacteriales</taxon>
        <taxon>Flavobacteriaceae</taxon>
        <taxon>Halomarinibacterium</taxon>
    </lineage>
</organism>
<accession>A0A9X1JX96</accession>
<proteinExistence type="predicted"/>
<name>A0A9X1JX96_9FLAO</name>
<dbReference type="Proteomes" id="UP001138686">
    <property type="component" value="Unassembled WGS sequence"/>
</dbReference>
<evidence type="ECO:0000256" key="2">
    <source>
        <dbReference type="ARBA" id="ARBA00022692"/>
    </source>
</evidence>
<dbReference type="GO" id="GO:0009306">
    <property type="term" value="P:protein secretion"/>
    <property type="evidence" value="ECO:0007669"/>
    <property type="project" value="InterPro"/>
</dbReference>
<evidence type="ECO:0000256" key="1">
    <source>
        <dbReference type="ARBA" id="ARBA00004167"/>
    </source>
</evidence>
<sequence length="1466" mass="164455">MLLLVLLVIVLSIPAVQTKIGKKVTDGLNETYGTDINIERLGLNWKGEIDIRNVFIRDHHLDTLIYTEILQTNLLSIKKLIDGNLDFGFLELENANLFVKTYKDEDNDNLSIFAEKFNTGDTTEVKPFQLLATHLTLINSHVRVSDENAEVPVAVDLKKLNLDAYDFDIYGPVVEADINSLSFFEGRGIEVKHSSLEFIYSETEMFLEDLVLETGNSKIIGNGKLTFEEGMADFVNKVLLEFTFKETIISTNDLNKIYPEFGENLDININGDFKGFLNDFRFDNSDLRYGNSQFKGDFLFQNLFNEEIYIVKGRDHFITTNYFDLRRILPNIIGKDLPVELKQFGNFSLRGDSEIIGDEIKTKSLVTTAVGLADVNLELGNITDFKNAYYKGNAKLTNFNLGKLAGTTSIGKMNANLTFNGRGFTPETVSTLVQGTISSFDFENYIYKNIMVEGNLKNPKFNGKLSINDPNLKMDFDGLIDVSKAFNQYDFEANIEYAELNKLRLFTRDSVSVFAGKIIMDMDGTTINDAVGTIQFSETFYQTQDKDFFFDDFNITSTFQDDERTIEVNSPDIINGRIRGRFLLEDIPFLFRNSIGSIYTNYIPLQVTPDQYINYEFEVYNKIVDVFVPELQLGENTRIKGSVFSDESKFKLDFKSPELLLYENYLGKVNVKLDNDNPLFNAYISVDSIYTGSYNFTDVNVINKTLNDTLYIQSQFAGGKNQDDLFNLSLYHTINADGNSVVGIKRSKINYKGNDWFLNKENNNLNKITFDDNFRDIKLDSLTLRHNNELIQLAGYKKDSTITDVKLQFKDVDLGKIVPEVDSLNLKGRINGRLDFVQRGGSFYPNSEIVIEDVNLNNVDFGDLELKIKGNTDLTRYTINSSLINDNVSSFKAVGSLDVGEEQSVIDLNVSLTDFNLKAFSPFGGEVISNLRGLASGNAKVKGNYKSPDVTGRIDLFETGLTIPYLNVDFNLEDDTSIFLTKDKFRISPTFLTDTKYGTVGTFEGNVFHSNFSNWALDFDLETIRLLVLDTPKDEDALYYGTAFISGTSKITGPVDELVIDVVATTEAGTKFKIPISDAASIGDDSFIRFISPEEKKARIAGETYVTEEIKGLSLNFELDINENAEVEVLVDQVNNSALRGRGAGILLLEINTLGKFKMWGDFLIIDGKYDFRYAGLVDKTIDVVPGGNITWDGEPTKARLDLTAKYKVEDVNPSALLENTTLNSTVDVEVLLNLTGEIMQPDLDFQLSFPGVSSTVRDELEDKIRDKEQRQTQAIFLAATGSFQSDAAAGQNAIAGTLTERVNKLVADIFAGEDSKFKVLPTIATRQTSLNEQLEYQVGVQLSTKLSERVLINGKVAVPVGGANESSVAGDIEVQWLVNDDGSLRINFFNRQADLQFIGEDQIFEQGAGVSYSVDFDTFKELMQRLFNKKLTLESENELPVIPDDESFPEGFSPSAIKQDEQEVP</sequence>
<feature type="domain" description="Translocation and assembly module TamB C-terminal" evidence="6">
    <location>
        <begin position="993"/>
        <end position="1417"/>
    </location>
</feature>
<dbReference type="InterPro" id="IPR007452">
    <property type="entry name" value="TamB_C"/>
</dbReference>
<evidence type="ECO:0000313" key="8">
    <source>
        <dbReference type="Proteomes" id="UP001138686"/>
    </source>
</evidence>
<dbReference type="EMBL" id="JAHWDP010000003">
    <property type="protein sequence ID" value="MBW2937893.1"/>
    <property type="molecule type" value="Genomic_DNA"/>
</dbReference>
<dbReference type="GO" id="GO:0005886">
    <property type="term" value="C:plasma membrane"/>
    <property type="evidence" value="ECO:0007669"/>
    <property type="project" value="InterPro"/>
</dbReference>
<evidence type="ECO:0000256" key="3">
    <source>
        <dbReference type="ARBA" id="ARBA00022989"/>
    </source>
</evidence>